<evidence type="ECO:0000256" key="1">
    <source>
        <dbReference type="ARBA" id="ARBA00006284"/>
    </source>
</evidence>
<dbReference type="InterPro" id="IPR018197">
    <property type="entry name" value="Glycerate_kinase_RE-like"/>
</dbReference>
<keyword evidence="2 4" id="KW-0808">Transferase</keyword>
<dbReference type="GO" id="GO:0008887">
    <property type="term" value="F:glycerate kinase activity"/>
    <property type="evidence" value="ECO:0007669"/>
    <property type="project" value="UniProtKB-UniRule"/>
</dbReference>
<name>A0A918LFL4_9PSEU</name>
<dbReference type="Pfam" id="PF02595">
    <property type="entry name" value="Gly_kinase"/>
    <property type="match status" value="1"/>
</dbReference>
<reference evidence="5" key="2">
    <citation type="submission" date="2020-09" db="EMBL/GenBank/DDBJ databases">
        <authorList>
            <person name="Sun Q."/>
            <person name="Ohkuma M."/>
        </authorList>
    </citation>
    <scope>NUCLEOTIDE SEQUENCE</scope>
    <source>
        <strain evidence="5">JCM 3276</strain>
    </source>
</reference>
<dbReference type="AlphaFoldDB" id="A0A918LFL4"/>
<evidence type="ECO:0000256" key="4">
    <source>
        <dbReference type="PIRNR" id="PIRNR006078"/>
    </source>
</evidence>
<dbReference type="PANTHER" id="PTHR21599:SF0">
    <property type="entry name" value="GLYCERATE KINASE"/>
    <property type="match status" value="1"/>
</dbReference>
<proteinExistence type="inferred from homology"/>
<evidence type="ECO:0000256" key="2">
    <source>
        <dbReference type="ARBA" id="ARBA00022679"/>
    </source>
</evidence>
<dbReference type="PIRSF" id="PIRSF006078">
    <property type="entry name" value="GlxK"/>
    <property type="match status" value="1"/>
</dbReference>
<dbReference type="PANTHER" id="PTHR21599">
    <property type="entry name" value="GLYCERATE KINASE"/>
    <property type="match status" value="1"/>
</dbReference>
<dbReference type="SUPFAM" id="SSF110738">
    <property type="entry name" value="Glycerate kinase I"/>
    <property type="match status" value="1"/>
</dbReference>
<dbReference type="Gene3D" id="3.40.50.10350">
    <property type="entry name" value="Glycerate kinase, domain 1"/>
    <property type="match status" value="1"/>
</dbReference>
<dbReference type="InterPro" id="IPR018193">
    <property type="entry name" value="Glyc_kinase_flavodox-like_fold"/>
</dbReference>
<comment type="caution">
    <text evidence="5">The sequence shown here is derived from an EMBL/GenBank/DDBJ whole genome shotgun (WGS) entry which is preliminary data.</text>
</comment>
<keyword evidence="6" id="KW-1185">Reference proteome</keyword>
<protein>
    <submittedName>
        <fullName evidence="5">Glycerate kinase</fullName>
    </submittedName>
</protein>
<evidence type="ECO:0000313" key="6">
    <source>
        <dbReference type="Proteomes" id="UP000660680"/>
    </source>
</evidence>
<accession>A0A918LFL4</accession>
<comment type="similarity">
    <text evidence="1 4">Belongs to the glycerate kinase type-1 family.</text>
</comment>
<evidence type="ECO:0000313" key="5">
    <source>
        <dbReference type="EMBL" id="GGS40693.1"/>
    </source>
</evidence>
<dbReference type="InterPro" id="IPR004381">
    <property type="entry name" value="Glycerate_kinase"/>
</dbReference>
<dbReference type="GO" id="GO:0031388">
    <property type="term" value="P:organic acid phosphorylation"/>
    <property type="evidence" value="ECO:0007669"/>
    <property type="project" value="UniProtKB-UniRule"/>
</dbReference>
<gene>
    <name evidence="5" type="ORF">GCM10010171_39010</name>
</gene>
<dbReference type="Gene3D" id="3.90.1510.10">
    <property type="entry name" value="Glycerate kinase, domain 2"/>
    <property type="match status" value="1"/>
</dbReference>
<dbReference type="InterPro" id="IPR036129">
    <property type="entry name" value="Glycerate_kinase_sf"/>
</dbReference>
<sequence length="370" mass="36613">MLRLVRVVIAPDCFGGTLTAAEAASAIADGWRRGAPDHDLVLRPLADGGPGFVEVLHTALGGTLRTETVTGPLGEPVTATWLSHDDIAYIESAEACGLHLVPKDRRPLVCETVTTRGVGELLAAARGHRRAVIGLGGSATTDGGAGMLAALGAVAVAEDGTPLPPGGTALARCARIDGGVDGLPEIIAATDVTNPLLGQHGAAATFGPQKGADPAAVERLEAGLARWADVLAAWREPVADEDGAGAAGGLGAAILALGGARASGAGLVRSATGLDAAVAGAGLVITGEGSLDWQSLRGKLVTGVAEAAAERGVPCLALAGQASVGRTRAAAVGISEVHAVAEHAGSVAAAMADPAGTLADLAEHVARQWR</sequence>
<dbReference type="Proteomes" id="UP000660680">
    <property type="component" value="Unassembled WGS sequence"/>
</dbReference>
<reference evidence="5" key="1">
    <citation type="journal article" date="2014" name="Int. J. Syst. Evol. Microbiol.">
        <title>Complete genome sequence of Corynebacterium casei LMG S-19264T (=DSM 44701T), isolated from a smear-ripened cheese.</title>
        <authorList>
            <consortium name="US DOE Joint Genome Institute (JGI-PGF)"/>
            <person name="Walter F."/>
            <person name="Albersmeier A."/>
            <person name="Kalinowski J."/>
            <person name="Ruckert C."/>
        </authorList>
    </citation>
    <scope>NUCLEOTIDE SEQUENCE</scope>
    <source>
        <strain evidence="5">JCM 3276</strain>
    </source>
</reference>
<dbReference type="NCBIfam" id="TIGR00045">
    <property type="entry name" value="glycerate kinase"/>
    <property type="match status" value="1"/>
</dbReference>
<evidence type="ECO:0000256" key="3">
    <source>
        <dbReference type="ARBA" id="ARBA00022777"/>
    </source>
</evidence>
<dbReference type="EMBL" id="BMRB01000003">
    <property type="protein sequence ID" value="GGS40693.1"/>
    <property type="molecule type" value="Genomic_DNA"/>
</dbReference>
<organism evidence="5 6">
    <name type="scientific">Actinokineospora fastidiosa</name>
    <dbReference type="NCBI Taxonomy" id="1816"/>
    <lineage>
        <taxon>Bacteria</taxon>
        <taxon>Bacillati</taxon>
        <taxon>Actinomycetota</taxon>
        <taxon>Actinomycetes</taxon>
        <taxon>Pseudonocardiales</taxon>
        <taxon>Pseudonocardiaceae</taxon>
        <taxon>Actinokineospora</taxon>
    </lineage>
</organism>
<keyword evidence="3 4" id="KW-0418">Kinase</keyword>